<dbReference type="EMBL" id="SRXT01000005">
    <property type="protein sequence ID" value="TGX52605.1"/>
    <property type="molecule type" value="Genomic_DNA"/>
</dbReference>
<gene>
    <name evidence="4" type="ORF">E5A73_13190</name>
</gene>
<proteinExistence type="predicted"/>
<comment type="caution">
    <text evidence="4">The sequence shown here is derived from an EMBL/GenBank/DDBJ whole genome shotgun (WGS) entry which is preliminary data.</text>
</comment>
<evidence type="ECO:0000259" key="3">
    <source>
        <dbReference type="Pfam" id="PF13767"/>
    </source>
</evidence>
<dbReference type="AlphaFoldDB" id="A0A4S1XA26"/>
<evidence type="ECO:0000313" key="4">
    <source>
        <dbReference type="EMBL" id="TGX52605.1"/>
    </source>
</evidence>
<sequence length="141" mass="13970">MKFRNSTLIPAVALLATPAAFAQTAPTQAPAQTSPAPTEAPAAPASGTTGAGTAATATVTDSEVSQFATAALAIGKIRDDAAVPEADKNAKSVTAITSTGLTAVRFNEIAQAMAADQTLNKRIQAAAAKQQPAAAAAPAQR</sequence>
<keyword evidence="2" id="KW-0732">Signal</keyword>
<dbReference type="InterPro" id="IPR025433">
    <property type="entry name" value="DUF4168"/>
</dbReference>
<evidence type="ECO:0000313" key="5">
    <source>
        <dbReference type="Proteomes" id="UP000306147"/>
    </source>
</evidence>
<reference evidence="4 5" key="1">
    <citation type="submission" date="2019-04" db="EMBL/GenBank/DDBJ databases">
        <title>Sphingomonas psychrotolerans sp. nov., isolated from soil in the Tianshan Mountains, Xinjiang, China.</title>
        <authorList>
            <person name="Luo Y."/>
            <person name="Sheng H."/>
        </authorList>
    </citation>
    <scope>NUCLEOTIDE SEQUENCE [LARGE SCALE GENOMIC DNA]</scope>
    <source>
        <strain evidence="4 5">ZFGT-11</strain>
    </source>
</reference>
<dbReference type="RefSeq" id="WP_135964316.1">
    <property type="nucleotide sequence ID" value="NZ_SRXT01000005.1"/>
</dbReference>
<dbReference type="OrthoDB" id="7586068at2"/>
<keyword evidence="5" id="KW-1185">Reference proteome</keyword>
<name>A0A4S1XA26_9SPHN</name>
<protein>
    <submittedName>
        <fullName evidence="4">DUF4168 domain-containing protein</fullName>
    </submittedName>
</protein>
<feature type="domain" description="DUF4168" evidence="3">
    <location>
        <begin position="88"/>
        <end position="123"/>
    </location>
</feature>
<organism evidence="4 5">
    <name type="scientific">Sphingomonas gei</name>
    <dbReference type="NCBI Taxonomy" id="1395960"/>
    <lineage>
        <taxon>Bacteria</taxon>
        <taxon>Pseudomonadati</taxon>
        <taxon>Pseudomonadota</taxon>
        <taxon>Alphaproteobacteria</taxon>
        <taxon>Sphingomonadales</taxon>
        <taxon>Sphingomonadaceae</taxon>
        <taxon>Sphingomonas</taxon>
    </lineage>
</organism>
<feature type="chain" id="PRO_5020330731" evidence="2">
    <location>
        <begin position="23"/>
        <end position="141"/>
    </location>
</feature>
<feature type="signal peptide" evidence="2">
    <location>
        <begin position="1"/>
        <end position="22"/>
    </location>
</feature>
<accession>A0A4S1XA26</accession>
<evidence type="ECO:0000256" key="2">
    <source>
        <dbReference type="SAM" id="SignalP"/>
    </source>
</evidence>
<feature type="region of interest" description="Disordered" evidence="1">
    <location>
        <begin position="23"/>
        <end position="58"/>
    </location>
</feature>
<evidence type="ECO:0000256" key="1">
    <source>
        <dbReference type="SAM" id="MobiDB-lite"/>
    </source>
</evidence>
<dbReference type="Proteomes" id="UP000306147">
    <property type="component" value="Unassembled WGS sequence"/>
</dbReference>
<dbReference type="Pfam" id="PF13767">
    <property type="entry name" value="DUF4168"/>
    <property type="match status" value="1"/>
</dbReference>